<evidence type="ECO:0000256" key="1">
    <source>
        <dbReference type="ARBA" id="ARBA00004442"/>
    </source>
</evidence>
<dbReference type="SUPFAM" id="SSF56954">
    <property type="entry name" value="Outer membrane efflux proteins (OEP)"/>
    <property type="match status" value="1"/>
</dbReference>
<keyword evidence="3" id="KW-0813">Transport</keyword>
<dbReference type="InterPro" id="IPR003423">
    <property type="entry name" value="OMP_efflux"/>
</dbReference>
<dbReference type="Pfam" id="PF02321">
    <property type="entry name" value="OEP"/>
    <property type="match status" value="1"/>
</dbReference>
<evidence type="ECO:0000256" key="5">
    <source>
        <dbReference type="ARBA" id="ARBA00022692"/>
    </source>
</evidence>
<keyword evidence="8" id="KW-0175">Coiled coil</keyword>
<dbReference type="GO" id="GO:1990281">
    <property type="term" value="C:efflux pump complex"/>
    <property type="evidence" value="ECO:0007669"/>
    <property type="project" value="TreeGrafter"/>
</dbReference>
<dbReference type="AlphaFoldDB" id="A0A7X1ST21"/>
<keyword evidence="7" id="KW-0998">Cell outer membrane</keyword>
<sequence length="408" mass="45207">MKISLLIHYISTVAIIISVVSHARAETLHDAIQRAWKNDPNLSSFHIDALSSKKEVKAARSWFPDSPMITGEYLDDHFIGSKVGYTTYQGGINFPLWLPGQSRALSNEALGNQAVAEARAQVQKLVTAVRIVTLTSQATLQRETVRNLRHADVLLGSIAHVTAVAYQSGEVSGSDNDAIIAEKEELEGKISDASQSLESIQSDIQALTGSDEIPDLLSLSGHILEGRNMALDIEKDPRVRLAEAIRKLSKASYAVVRHSQIPNPRIGVMVSRQEQYESPWDTQVGVQLQIPLPSSARNTPREMKAVRAMAAADRDSILARRKVQTEYRQIHTRFRSSLTTLQHSKATNAALQKRADDLEKAWKVGEAPIIEYLRARRSALESQQRASQANVVWHTAMIRMMLLTGETP</sequence>
<proteinExistence type="inferred from homology"/>
<dbReference type="Proteomes" id="UP000432209">
    <property type="component" value="Unassembled WGS sequence"/>
</dbReference>
<evidence type="ECO:0000256" key="2">
    <source>
        <dbReference type="ARBA" id="ARBA00007613"/>
    </source>
</evidence>
<comment type="caution">
    <text evidence="9">The sequence shown here is derived from an EMBL/GenBank/DDBJ whole genome shotgun (WGS) entry which is preliminary data.</text>
</comment>
<protein>
    <submittedName>
        <fullName evidence="9">TolC family protein</fullName>
    </submittedName>
</protein>
<keyword evidence="10" id="KW-1185">Reference proteome</keyword>
<evidence type="ECO:0000256" key="6">
    <source>
        <dbReference type="ARBA" id="ARBA00023136"/>
    </source>
</evidence>
<dbReference type="PANTHER" id="PTHR30026">
    <property type="entry name" value="OUTER MEMBRANE PROTEIN TOLC"/>
    <property type="match status" value="1"/>
</dbReference>
<evidence type="ECO:0000256" key="7">
    <source>
        <dbReference type="ARBA" id="ARBA00023237"/>
    </source>
</evidence>
<keyword evidence="4" id="KW-1134">Transmembrane beta strand</keyword>
<dbReference type="InterPro" id="IPR051906">
    <property type="entry name" value="TolC-like"/>
</dbReference>
<dbReference type="PANTHER" id="PTHR30026:SF20">
    <property type="entry name" value="OUTER MEMBRANE PROTEIN TOLC"/>
    <property type="match status" value="1"/>
</dbReference>
<keyword evidence="6" id="KW-0472">Membrane</keyword>
<dbReference type="GO" id="GO:0015288">
    <property type="term" value="F:porin activity"/>
    <property type="evidence" value="ECO:0007669"/>
    <property type="project" value="TreeGrafter"/>
</dbReference>
<dbReference type="EMBL" id="WIPH01000062">
    <property type="protein sequence ID" value="MQS00150.1"/>
    <property type="molecule type" value="Genomic_DNA"/>
</dbReference>
<gene>
    <name evidence="9" type="ORF">GFJ39_13365</name>
</gene>
<comment type="similarity">
    <text evidence="2">Belongs to the outer membrane factor (OMF) (TC 1.B.17) family.</text>
</comment>
<dbReference type="RefSeq" id="WP_325062949.1">
    <property type="nucleotide sequence ID" value="NZ_WIPH01000062.1"/>
</dbReference>
<evidence type="ECO:0000256" key="3">
    <source>
        <dbReference type="ARBA" id="ARBA00022448"/>
    </source>
</evidence>
<dbReference type="GO" id="GO:0009279">
    <property type="term" value="C:cell outer membrane"/>
    <property type="evidence" value="ECO:0007669"/>
    <property type="project" value="UniProtKB-SubCell"/>
</dbReference>
<evidence type="ECO:0000256" key="8">
    <source>
        <dbReference type="SAM" id="Coils"/>
    </source>
</evidence>
<organism evidence="9 10">
    <name type="scientific">Gluconobacter aidae</name>
    <dbReference type="NCBI Taxonomy" id="2662454"/>
    <lineage>
        <taxon>Bacteria</taxon>
        <taxon>Pseudomonadati</taxon>
        <taxon>Pseudomonadota</taxon>
        <taxon>Alphaproteobacteria</taxon>
        <taxon>Acetobacterales</taxon>
        <taxon>Acetobacteraceae</taxon>
        <taxon>Gluconobacter</taxon>
    </lineage>
</organism>
<evidence type="ECO:0000256" key="4">
    <source>
        <dbReference type="ARBA" id="ARBA00022452"/>
    </source>
</evidence>
<evidence type="ECO:0000313" key="10">
    <source>
        <dbReference type="Proteomes" id="UP000432209"/>
    </source>
</evidence>
<accession>A0A7X1ST21</accession>
<dbReference type="GO" id="GO:0015562">
    <property type="term" value="F:efflux transmembrane transporter activity"/>
    <property type="evidence" value="ECO:0007669"/>
    <property type="project" value="InterPro"/>
</dbReference>
<name>A0A7X1ST21_9PROT</name>
<evidence type="ECO:0000313" key="9">
    <source>
        <dbReference type="EMBL" id="MQS00150.1"/>
    </source>
</evidence>
<reference evidence="9 10" key="1">
    <citation type="submission" date="2019-10" db="EMBL/GenBank/DDBJ databases">
        <title>Gluconobacter aidae sp. nov., a novel species of acetic acid bacteria isolated in Thailand.</title>
        <authorList>
            <person name="Yukphan P."/>
            <person name="Charoenyingcharoen P."/>
            <person name="Malimas S."/>
            <person name="Muramatsu Y."/>
            <person name="Nakagawa Y."/>
            <person name="Tanasupawat S."/>
            <person name="Yamada Y."/>
        </authorList>
    </citation>
    <scope>NUCLEOTIDE SEQUENCE [LARGE SCALE GENOMIC DNA]</scope>
    <source>
        <strain evidence="9 10">AC10</strain>
    </source>
</reference>
<feature type="coiled-coil region" evidence="8">
    <location>
        <begin position="176"/>
        <end position="203"/>
    </location>
</feature>
<keyword evidence="5" id="KW-0812">Transmembrane</keyword>
<dbReference type="Gene3D" id="1.20.1600.10">
    <property type="entry name" value="Outer membrane efflux proteins (OEP)"/>
    <property type="match status" value="1"/>
</dbReference>
<comment type="subcellular location">
    <subcellularLocation>
        <location evidence="1">Cell outer membrane</location>
    </subcellularLocation>
</comment>